<comment type="caution">
    <text evidence="2">The sequence shown here is derived from an EMBL/GenBank/DDBJ whole genome shotgun (WGS) entry which is preliminary data.</text>
</comment>
<evidence type="ECO:0000313" key="2">
    <source>
        <dbReference type="EMBL" id="OOF40864.1"/>
    </source>
</evidence>
<name>A0A1V3II25_9PAST</name>
<keyword evidence="3" id="KW-1185">Reference proteome</keyword>
<reference evidence="2 3" key="1">
    <citation type="submission" date="2016-10" db="EMBL/GenBank/DDBJ databases">
        <title>Rodentibacter gen. nov. and new species.</title>
        <authorList>
            <person name="Christensen H."/>
        </authorList>
    </citation>
    <scope>NUCLEOTIDE SEQUENCE [LARGE SCALE GENOMIC DNA]</scope>
    <source>
        <strain evidence="2 3">Ppn418</strain>
    </source>
</reference>
<feature type="region of interest" description="Disordered" evidence="1">
    <location>
        <begin position="44"/>
        <end position="68"/>
    </location>
</feature>
<sequence>MTQPQKQVFVSAINGAKFDVQNALTASLLSKNEKKEIVHLHRSISAKAGSVRQGKGKSTTDDNEQEIS</sequence>
<evidence type="ECO:0000313" key="3">
    <source>
        <dbReference type="Proteomes" id="UP000189426"/>
    </source>
</evidence>
<evidence type="ECO:0000256" key="1">
    <source>
        <dbReference type="SAM" id="MobiDB-lite"/>
    </source>
</evidence>
<gene>
    <name evidence="2" type="ORF">BKK47_02860</name>
</gene>
<dbReference type="Proteomes" id="UP000189426">
    <property type="component" value="Unassembled WGS sequence"/>
</dbReference>
<dbReference type="AlphaFoldDB" id="A0A1V3II25"/>
<protein>
    <submittedName>
        <fullName evidence="2">Uncharacterized protein</fullName>
    </submittedName>
</protein>
<organism evidence="2 3">
    <name type="scientific">Rodentibacter mrazii</name>
    <dbReference type="NCBI Taxonomy" id="1908257"/>
    <lineage>
        <taxon>Bacteria</taxon>
        <taxon>Pseudomonadati</taxon>
        <taxon>Pseudomonadota</taxon>
        <taxon>Gammaproteobacteria</taxon>
        <taxon>Pasteurellales</taxon>
        <taxon>Pasteurellaceae</taxon>
        <taxon>Rodentibacter</taxon>
    </lineage>
</organism>
<dbReference type="STRING" id="1908257.BKK47_02860"/>
<dbReference type="RefSeq" id="WP_077493420.1">
    <property type="nucleotide sequence ID" value="NZ_MLHG01000016.1"/>
</dbReference>
<proteinExistence type="predicted"/>
<dbReference type="EMBL" id="MLHG01000016">
    <property type="protein sequence ID" value="OOF40864.1"/>
    <property type="molecule type" value="Genomic_DNA"/>
</dbReference>
<accession>A0A1V3II25</accession>